<keyword evidence="3" id="KW-1185">Reference proteome</keyword>
<keyword evidence="1" id="KW-0812">Transmembrane</keyword>
<protein>
    <submittedName>
        <fullName evidence="2">DUF5134 domain-containing protein</fullName>
    </submittedName>
</protein>
<sequence>MSGWLLVALCLVAGAYCLARTRSSTGAERGAALDEALMGFGMAAMAVPAAAVAPPEWAWVVYAVVFGAASVRALWSARGGTGHHLHHLVGSLAMVYMAVAMAGGGAGAHGAHGAAGGMPLVTGALLTYYTGYVLVTGRRLVPAVPAGPPVAGADGRWAGAEVALACRVSMGLAMLAMLVAV</sequence>
<reference evidence="2 3" key="1">
    <citation type="journal article" date="2019" name="Int. J. Syst. Evol. Microbiol.">
        <title>The Global Catalogue of Microorganisms (GCM) 10K type strain sequencing project: providing services to taxonomists for standard genome sequencing and annotation.</title>
        <authorList>
            <consortium name="The Broad Institute Genomics Platform"/>
            <consortium name="The Broad Institute Genome Sequencing Center for Infectious Disease"/>
            <person name="Wu L."/>
            <person name="Ma J."/>
        </authorList>
    </citation>
    <scope>NUCLEOTIDE SEQUENCE [LARGE SCALE GENOMIC DNA]</scope>
    <source>
        <strain evidence="2 3">JCM 5062</strain>
    </source>
</reference>
<evidence type="ECO:0000313" key="2">
    <source>
        <dbReference type="EMBL" id="GAA2505630.1"/>
    </source>
</evidence>
<proteinExistence type="predicted"/>
<evidence type="ECO:0000313" key="3">
    <source>
        <dbReference type="Proteomes" id="UP001499942"/>
    </source>
</evidence>
<keyword evidence="1" id="KW-0472">Membrane</keyword>
<feature type="transmembrane region" description="Helical" evidence="1">
    <location>
        <begin position="114"/>
        <end position="135"/>
    </location>
</feature>
<organism evidence="2 3">
    <name type="scientific">Streptomyces gobitricini</name>
    <dbReference type="NCBI Taxonomy" id="68211"/>
    <lineage>
        <taxon>Bacteria</taxon>
        <taxon>Bacillati</taxon>
        <taxon>Actinomycetota</taxon>
        <taxon>Actinomycetes</taxon>
        <taxon>Kitasatosporales</taxon>
        <taxon>Streptomycetaceae</taxon>
        <taxon>Streptomyces</taxon>
    </lineage>
</organism>
<keyword evidence="1" id="KW-1133">Transmembrane helix</keyword>
<feature type="transmembrane region" description="Helical" evidence="1">
    <location>
        <begin position="87"/>
        <end position="108"/>
    </location>
</feature>
<dbReference type="EMBL" id="BAAASR010000023">
    <property type="protein sequence ID" value="GAA2505630.1"/>
    <property type="molecule type" value="Genomic_DNA"/>
</dbReference>
<dbReference type="Pfam" id="PF17197">
    <property type="entry name" value="DUF5134"/>
    <property type="match status" value="1"/>
</dbReference>
<dbReference type="Proteomes" id="UP001499942">
    <property type="component" value="Unassembled WGS sequence"/>
</dbReference>
<gene>
    <name evidence="2" type="ORF">GCM10010393_42990</name>
</gene>
<accession>A0ABN3MQQ4</accession>
<comment type="caution">
    <text evidence="2">The sequence shown here is derived from an EMBL/GenBank/DDBJ whole genome shotgun (WGS) entry which is preliminary data.</text>
</comment>
<name>A0ABN3MQQ4_9ACTN</name>
<feature type="transmembrane region" description="Helical" evidence="1">
    <location>
        <begin position="57"/>
        <end position="75"/>
    </location>
</feature>
<dbReference type="InterPro" id="IPR033458">
    <property type="entry name" value="DUF5134"/>
</dbReference>
<evidence type="ECO:0000256" key="1">
    <source>
        <dbReference type="SAM" id="Phobius"/>
    </source>
</evidence>